<evidence type="ECO:0000313" key="3">
    <source>
        <dbReference type="Proteomes" id="UP000000702"/>
    </source>
</evidence>
<evidence type="ECO:0000256" key="1">
    <source>
        <dbReference type="SAM" id="Phobius"/>
    </source>
</evidence>
<dbReference type="EMBL" id="CAEQ01000533">
    <property type="protein sequence ID" value="CCD11987.1"/>
    <property type="molecule type" value="Genomic_DNA"/>
</dbReference>
<gene>
    <name evidence="2" type="ORF">TCIL3000_0_29130</name>
</gene>
<dbReference type="Proteomes" id="UP000000702">
    <property type="component" value="Unassembled WGS sequence"/>
</dbReference>
<comment type="caution">
    <text evidence="2">The sequence shown here is derived from an EMBL/GenBank/DDBJ whole genome shotgun (WGS) entry which is preliminary data.</text>
</comment>
<dbReference type="VEuPathDB" id="TriTrypDB:TcIL3000_0_29130"/>
<keyword evidence="1" id="KW-0472">Membrane</keyword>
<sequence>MVKNMLSRVMRRTGRRTGWVWLCAGVSLILMMLCVPWGTRVDIPIRLREGSSFTTKIHDSTYFRFIPSDVVSTWEAREFLIVMGIHKIDIDDLRRRSDLQRETFWKYDGVVRQGNNFNVELLPLYLLALHQDNGYEISESLWEEATKSHDVIILPTSDVRPSTRKRIGEGGSCGLAAEVVMSRKTYLLLQFALNMFPSAPYLVKGDDDMFMRVPQYLADLRVMPRRGLYMGRMYRARLL</sequence>
<evidence type="ECO:0000313" key="2">
    <source>
        <dbReference type="EMBL" id="CCD11987.1"/>
    </source>
</evidence>
<name>F9W499_TRYCI</name>
<reference evidence="3" key="1">
    <citation type="submission" date="2011-07" db="EMBL/GenBank/DDBJ databases">
        <title>Divergent evolution of antigenic variation in African trypanosomes.</title>
        <authorList>
            <person name="Jackson A.P."/>
            <person name="Berry A."/>
            <person name="Allison H.C."/>
            <person name="Burton P."/>
            <person name="Anderson J."/>
            <person name="Aslett M."/>
            <person name="Brown R."/>
            <person name="Corton N."/>
            <person name="Harris D."/>
            <person name="Hauser H."/>
            <person name="Gamble J."/>
            <person name="Gilderthorp R."/>
            <person name="McQuillan J."/>
            <person name="Quail M.A."/>
            <person name="Sanders M."/>
            <person name="Van Tonder A."/>
            <person name="Ginger M.L."/>
            <person name="Donelson J.E."/>
            <person name="Field M.C."/>
            <person name="Barry J.D."/>
            <person name="Berriman M."/>
            <person name="Hertz-Fowler C."/>
        </authorList>
    </citation>
    <scope>NUCLEOTIDE SEQUENCE [LARGE SCALE GENOMIC DNA]</scope>
    <source>
        <strain evidence="3">IL3000</strain>
    </source>
</reference>
<protein>
    <submittedName>
        <fullName evidence="2">WGS project CAEQ00000000 data, annotated contig 1162</fullName>
    </submittedName>
</protein>
<feature type="transmembrane region" description="Helical" evidence="1">
    <location>
        <begin position="20"/>
        <end position="38"/>
    </location>
</feature>
<reference evidence="2 3" key="2">
    <citation type="journal article" date="2012" name="Proc. Natl. Acad. Sci. U.S.A.">
        <title>Antigenic diversity is generated by distinct evolutionary mechanisms in African trypanosome species.</title>
        <authorList>
            <person name="Jackson A.P."/>
            <person name="Berry A."/>
            <person name="Aslett M."/>
            <person name="Allison H.C."/>
            <person name="Burton P."/>
            <person name="Vavrova-Anderson J."/>
            <person name="Brown R."/>
            <person name="Browne H."/>
            <person name="Corton N."/>
            <person name="Hauser H."/>
            <person name="Gamble J."/>
            <person name="Gilderthorp R."/>
            <person name="Marcello L."/>
            <person name="McQuillan J."/>
            <person name="Otto T.D."/>
            <person name="Quail M.A."/>
            <person name="Sanders M.J."/>
            <person name="van Tonder A."/>
            <person name="Ginger M.L."/>
            <person name="Field M.C."/>
            <person name="Barry J.D."/>
            <person name="Hertz-Fowler C."/>
            <person name="Berriman M."/>
        </authorList>
    </citation>
    <scope>NUCLEOTIDE SEQUENCE [LARGE SCALE GENOMIC DNA]</scope>
    <source>
        <strain evidence="2 3">IL3000</strain>
    </source>
</reference>
<keyword evidence="1" id="KW-0812">Transmembrane</keyword>
<accession>F9W499</accession>
<proteinExistence type="predicted"/>
<organism evidence="2 3">
    <name type="scientific">Trypanosoma congolense (strain IL3000)</name>
    <dbReference type="NCBI Taxonomy" id="1068625"/>
    <lineage>
        <taxon>Eukaryota</taxon>
        <taxon>Discoba</taxon>
        <taxon>Euglenozoa</taxon>
        <taxon>Kinetoplastea</taxon>
        <taxon>Metakinetoplastina</taxon>
        <taxon>Trypanosomatida</taxon>
        <taxon>Trypanosomatidae</taxon>
        <taxon>Trypanosoma</taxon>
        <taxon>Nannomonas</taxon>
    </lineage>
</organism>
<keyword evidence="3" id="KW-1185">Reference proteome</keyword>
<keyword evidence="1" id="KW-1133">Transmembrane helix</keyword>
<dbReference type="AlphaFoldDB" id="F9W499"/>